<protein>
    <submittedName>
        <fullName evidence="1">Uncharacterized protein</fullName>
    </submittedName>
</protein>
<dbReference type="Proteomes" id="UP000186804">
    <property type="component" value="Unassembled WGS sequence"/>
</dbReference>
<proteinExistence type="predicted"/>
<organism evidence="1 2">
    <name type="scientific">Cryptosporidium andersoni</name>
    <dbReference type="NCBI Taxonomy" id="117008"/>
    <lineage>
        <taxon>Eukaryota</taxon>
        <taxon>Sar</taxon>
        <taxon>Alveolata</taxon>
        <taxon>Apicomplexa</taxon>
        <taxon>Conoidasida</taxon>
        <taxon>Coccidia</taxon>
        <taxon>Eucoccidiorida</taxon>
        <taxon>Eimeriorina</taxon>
        <taxon>Cryptosporidiidae</taxon>
        <taxon>Cryptosporidium</taxon>
    </lineage>
</organism>
<evidence type="ECO:0000313" key="1">
    <source>
        <dbReference type="EMBL" id="OII77204.1"/>
    </source>
</evidence>
<dbReference type="OrthoDB" id="10270753at2759"/>
<dbReference type="EMBL" id="LRBS01000044">
    <property type="protein sequence ID" value="OII77204.1"/>
    <property type="molecule type" value="Genomic_DNA"/>
</dbReference>
<accession>A0A1J4MW05</accession>
<gene>
    <name evidence="1" type="ORF">cand_020420</name>
</gene>
<evidence type="ECO:0000313" key="2">
    <source>
        <dbReference type="Proteomes" id="UP000186804"/>
    </source>
</evidence>
<keyword evidence="2" id="KW-1185">Reference proteome</keyword>
<dbReference type="AlphaFoldDB" id="A0A1J4MW05"/>
<comment type="caution">
    <text evidence="1">The sequence shown here is derived from an EMBL/GenBank/DDBJ whole genome shotgun (WGS) entry which is preliminary data.</text>
</comment>
<dbReference type="GeneID" id="92366226"/>
<dbReference type="VEuPathDB" id="CryptoDB:cand_020420"/>
<dbReference type="RefSeq" id="XP_067069050.1">
    <property type="nucleotide sequence ID" value="XM_067212272.1"/>
</dbReference>
<name>A0A1J4MW05_9CRYT</name>
<reference evidence="1 2" key="1">
    <citation type="submission" date="2016-10" db="EMBL/GenBank/DDBJ databases">
        <title>Reductive evolution of mitochondrial metabolism and differential evolution of invasion-related proteins in Cryptosporidium.</title>
        <authorList>
            <person name="Liu S."/>
            <person name="Roellig D.M."/>
            <person name="Guo Y."/>
            <person name="Li N."/>
            <person name="Frace M.A."/>
            <person name="Tang K."/>
            <person name="Zhang L."/>
            <person name="Feng Y."/>
            <person name="Xiao L."/>
        </authorList>
    </citation>
    <scope>NUCLEOTIDE SEQUENCE [LARGE SCALE GENOMIC DNA]</scope>
    <source>
        <strain evidence="1">30847</strain>
    </source>
</reference>
<sequence length="179" mass="20964">MQIKSRQWSSLSFFERAIQRCEGILWDICSFLLIEDLKELEQSSRWIRFSLGLLSDEPNFLLVNIWKRVLTDPMYYPCDYLKSNNIYKLNIEMIHPKNYRLISLALQGGGWSKRAIIIKDKLFNGILGTPINSMKIYRKRKITSTSFSTILAPVKNNSFLVNKMSNRSTFISPFLKKKV</sequence>